<reference evidence="7" key="1">
    <citation type="journal article" date="2019" name="Int. J. Syst. Evol. Microbiol.">
        <title>The Global Catalogue of Microorganisms (GCM) 10K type strain sequencing project: providing services to taxonomists for standard genome sequencing and annotation.</title>
        <authorList>
            <consortium name="The Broad Institute Genomics Platform"/>
            <consortium name="The Broad Institute Genome Sequencing Center for Infectious Disease"/>
            <person name="Wu L."/>
            <person name="Ma J."/>
        </authorList>
    </citation>
    <scope>NUCLEOTIDE SEQUENCE [LARGE SCALE GENOMIC DNA]</scope>
    <source>
        <strain evidence="7">CCUG 57113</strain>
    </source>
</reference>
<dbReference type="Pfam" id="PF12974">
    <property type="entry name" value="Phosphonate-bd"/>
    <property type="match status" value="1"/>
</dbReference>
<evidence type="ECO:0000256" key="1">
    <source>
        <dbReference type="ARBA" id="ARBA00007162"/>
    </source>
</evidence>
<name>A0ABW0M2K1_9BACL</name>
<dbReference type="EMBL" id="JBHSMH010000097">
    <property type="protein sequence ID" value="MFC5471412.1"/>
    <property type="molecule type" value="Genomic_DNA"/>
</dbReference>
<dbReference type="PANTHER" id="PTHR35841">
    <property type="entry name" value="PHOSPHONATES-BINDING PERIPLASMIC PROTEIN"/>
    <property type="match status" value="1"/>
</dbReference>
<evidence type="ECO:0000256" key="4">
    <source>
        <dbReference type="SAM" id="SignalP"/>
    </source>
</evidence>
<evidence type="ECO:0000256" key="3">
    <source>
        <dbReference type="SAM" id="MobiDB-lite"/>
    </source>
</evidence>
<comment type="similarity">
    <text evidence="1">Belongs to the phosphate/phosphite/phosphonate binding protein family.</text>
</comment>
<sequence>MVTRLPALRFLLVISIVMLVIAACGNKNDNNAAGNSASPSATSTESASAESPSPSPSESPSASPEETGYVPTELTVQFVPSQNAETLEAKAKPLEKLLSDKLGIPVKVSVSTDYNTIIEAMQSKKVDVGFLPPNTYVQAKAMGAAEVILQAQRFGVNEKDGTPSADLVDSYKSMIVVKADSGIKTLSDLKGKKIAFQSVTSSAGYVYPAVEMMKAGIDPNKDVTSIEVKGHDKSILAVLNGDADAAAVFQDARNIVKKDVPDIFEKVVPIYFTTPIPNDTISVRSDMSKEWIAKIQDAFISLGQNEESHKIIFEIYSHEGYVKSDDSHFNSVREYAEALK</sequence>
<feature type="compositionally biased region" description="Low complexity" evidence="3">
    <location>
        <begin position="33"/>
        <end position="67"/>
    </location>
</feature>
<dbReference type="InterPro" id="IPR001638">
    <property type="entry name" value="Solute-binding_3/MltF_N"/>
</dbReference>
<feature type="signal peptide" evidence="4">
    <location>
        <begin position="1"/>
        <end position="22"/>
    </location>
</feature>
<dbReference type="PROSITE" id="PS51257">
    <property type="entry name" value="PROKAR_LIPOPROTEIN"/>
    <property type="match status" value="1"/>
</dbReference>
<gene>
    <name evidence="6" type="ORF">ACFPPD_22235</name>
</gene>
<keyword evidence="2 4" id="KW-0732">Signal</keyword>
<organism evidence="6 7">
    <name type="scientific">Cohnella suwonensis</name>
    <dbReference type="NCBI Taxonomy" id="696072"/>
    <lineage>
        <taxon>Bacteria</taxon>
        <taxon>Bacillati</taxon>
        <taxon>Bacillota</taxon>
        <taxon>Bacilli</taxon>
        <taxon>Bacillales</taxon>
        <taxon>Paenibacillaceae</taxon>
        <taxon>Cohnella</taxon>
    </lineage>
</organism>
<dbReference type="SMART" id="SM00062">
    <property type="entry name" value="PBPb"/>
    <property type="match status" value="1"/>
</dbReference>
<dbReference type="PANTHER" id="PTHR35841:SF1">
    <property type="entry name" value="PHOSPHONATES-BINDING PERIPLASMIC PROTEIN"/>
    <property type="match status" value="1"/>
</dbReference>
<feature type="domain" description="Solute-binding protein family 3/N-terminal" evidence="5">
    <location>
        <begin position="73"/>
        <end position="319"/>
    </location>
</feature>
<proteinExistence type="inferred from homology"/>
<dbReference type="RefSeq" id="WP_378083390.1">
    <property type="nucleotide sequence ID" value="NZ_JBHSMH010000097.1"/>
</dbReference>
<evidence type="ECO:0000313" key="6">
    <source>
        <dbReference type="EMBL" id="MFC5471412.1"/>
    </source>
</evidence>
<dbReference type="Gene3D" id="3.40.190.10">
    <property type="entry name" value="Periplasmic binding protein-like II"/>
    <property type="match status" value="2"/>
</dbReference>
<dbReference type="CDD" id="cd01071">
    <property type="entry name" value="PBP2_PhnD_like"/>
    <property type="match status" value="1"/>
</dbReference>
<dbReference type="SUPFAM" id="SSF53850">
    <property type="entry name" value="Periplasmic binding protein-like II"/>
    <property type="match status" value="1"/>
</dbReference>
<dbReference type="NCBIfam" id="TIGR01098">
    <property type="entry name" value="3A0109s03R"/>
    <property type="match status" value="1"/>
</dbReference>
<keyword evidence="7" id="KW-1185">Reference proteome</keyword>
<protein>
    <submittedName>
        <fullName evidence="6">Phosphate/phosphite/phosphonate ABC transporter substrate-binding protein</fullName>
    </submittedName>
</protein>
<evidence type="ECO:0000256" key="2">
    <source>
        <dbReference type="ARBA" id="ARBA00022729"/>
    </source>
</evidence>
<evidence type="ECO:0000313" key="7">
    <source>
        <dbReference type="Proteomes" id="UP001596105"/>
    </source>
</evidence>
<feature type="chain" id="PRO_5047382332" evidence="4">
    <location>
        <begin position="23"/>
        <end position="340"/>
    </location>
</feature>
<evidence type="ECO:0000259" key="5">
    <source>
        <dbReference type="SMART" id="SM00062"/>
    </source>
</evidence>
<accession>A0ABW0M2K1</accession>
<dbReference type="InterPro" id="IPR005770">
    <property type="entry name" value="PhnD"/>
</dbReference>
<feature type="region of interest" description="Disordered" evidence="3">
    <location>
        <begin position="33"/>
        <end position="68"/>
    </location>
</feature>
<comment type="caution">
    <text evidence="6">The sequence shown here is derived from an EMBL/GenBank/DDBJ whole genome shotgun (WGS) entry which is preliminary data.</text>
</comment>
<dbReference type="Proteomes" id="UP001596105">
    <property type="component" value="Unassembled WGS sequence"/>
</dbReference>